<evidence type="ECO:0000259" key="7">
    <source>
        <dbReference type="Pfam" id="PF03470"/>
    </source>
</evidence>
<dbReference type="CDD" id="cd12266">
    <property type="entry name" value="RRM_like_XS"/>
    <property type="match status" value="1"/>
</dbReference>
<evidence type="ECO:0008006" key="10">
    <source>
        <dbReference type="Google" id="ProtNLM"/>
    </source>
</evidence>
<evidence type="ECO:0000259" key="5">
    <source>
        <dbReference type="Pfam" id="PF03468"/>
    </source>
</evidence>
<dbReference type="Gene3D" id="3.30.70.2890">
    <property type="entry name" value="XS domain"/>
    <property type="match status" value="1"/>
</dbReference>
<dbReference type="InterPro" id="IPR038588">
    <property type="entry name" value="XS_domain_sf"/>
</dbReference>
<keyword evidence="2" id="KW-0943">RNA-mediated gene silencing</keyword>
<evidence type="ECO:0000256" key="3">
    <source>
        <dbReference type="SAM" id="Coils"/>
    </source>
</evidence>
<keyword evidence="9" id="KW-1185">Reference proteome</keyword>
<feature type="region of interest" description="Disordered" evidence="4">
    <location>
        <begin position="1"/>
        <end position="23"/>
    </location>
</feature>
<dbReference type="InterPro" id="IPR005381">
    <property type="entry name" value="Znf-XS_domain"/>
</dbReference>
<dbReference type="PANTHER" id="PTHR21596:SF65">
    <property type="entry name" value="PROTEIN INVOLVED IN DE NOVO 2-RELATED"/>
    <property type="match status" value="1"/>
</dbReference>
<proteinExistence type="predicted"/>
<gene>
    <name evidence="8" type="ORF">SAY86_014535</name>
</gene>
<evidence type="ECO:0000256" key="2">
    <source>
        <dbReference type="ARBA" id="ARBA00023158"/>
    </source>
</evidence>
<dbReference type="EMBL" id="JAXQNO010000020">
    <property type="protein sequence ID" value="KAK4772760.1"/>
    <property type="molecule type" value="Genomic_DNA"/>
</dbReference>
<evidence type="ECO:0000313" key="9">
    <source>
        <dbReference type="Proteomes" id="UP001346149"/>
    </source>
</evidence>
<dbReference type="GO" id="GO:0080188">
    <property type="term" value="P:gene silencing by siRNA-directed DNA methylation"/>
    <property type="evidence" value="ECO:0007669"/>
    <property type="project" value="InterPro"/>
</dbReference>
<reference evidence="8 9" key="1">
    <citation type="journal article" date="2023" name="Hortic Res">
        <title>Pangenome of water caltrop reveals structural variations and asymmetric subgenome divergence after allopolyploidization.</title>
        <authorList>
            <person name="Zhang X."/>
            <person name="Chen Y."/>
            <person name="Wang L."/>
            <person name="Yuan Y."/>
            <person name="Fang M."/>
            <person name="Shi L."/>
            <person name="Lu R."/>
            <person name="Comes H.P."/>
            <person name="Ma Y."/>
            <person name="Chen Y."/>
            <person name="Huang G."/>
            <person name="Zhou Y."/>
            <person name="Zheng Z."/>
            <person name="Qiu Y."/>
        </authorList>
    </citation>
    <scope>NUCLEOTIDE SEQUENCE [LARGE SCALE GENOMIC DNA]</scope>
    <source>
        <strain evidence="8">F231</strain>
    </source>
</reference>
<evidence type="ECO:0000256" key="1">
    <source>
        <dbReference type="ARBA" id="ARBA00023054"/>
    </source>
</evidence>
<accession>A0AAN7QRG0</accession>
<dbReference type="InterPro" id="IPR005379">
    <property type="entry name" value="FDM1-5/IDN2_XH"/>
</dbReference>
<dbReference type="Pfam" id="PF03468">
    <property type="entry name" value="XS"/>
    <property type="match status" value="1"/>
</dbReference>
<organism evidence="8 9">
    <name type="scientific">Trapa natans</name>
    <name type="common">Water chestnut</name>
    <dbReference type="NCBI Taxonomy" id="22666"/>
    <lineage>
        <taxon>Eukaryota</taxon>
        <taxon>Viridiplantae</taxon>
        <taxon>Streptophyta</taxon>
        <taxon>Embryophyta</taxon>
        <taxon>Tracheophyta</taxon>
        <taxon>Spermatophyta</taxon>
        <taxon>Magnoliopsida</taxon>
        <taxon>eudicotyledons</taxon>
        <taxon>Gunneridae</taxon>
        <taxon>Pentapetalae</taxon>
        <taxon>rosids</taxon>
        <taxon>malvids</taxon>
        <taxon>Myrtales</taxon>
        <taxon>Lythraceae</taxon>
        <taxon>Trapa</taxon>
    </lineage>
</organism>
<feature type="domain" description="Factor of DNA methylation 1-5/IDN2" evidence="6">
    <location>
        <begin position="507"/>
        <end position="636"/>
    </location>
</feature>
<name>A0AAN7QRG0_TRANT</name>
<protein>
    <recommendedName>
        <fullName evidence="10">XH/XS domain protein</fullName>
    </recommendedName>
</protein>
<sequence length="640" mass="75252">MESLMDDSSDDDISEPEMGQFEDKIYEELKSGSQQVKLTDKSFTCPYCPKKRKRDYLYQELLQHASGVGKSTSDKRSAKEKAGHLALMKYLEKDLGKMVGPVKPLDENGTPIGASHSDKFVWPWKGIVVNIPTRRAEDGRCVGESGSRLRDEFIRRGFNPTRVMPLWNYRGHSGYAVVEFITGWPGLHNAMCFEQAYEAEQHGRQYWIEEHENPKPGLYAWVAREDDYRLSNIVGEHLRKVADLKSIQEIMEEEARKQERLVSNLTYIIEEKNKHMQEMEEKCNEKMKDLNDAVSEKDRLLQEYNEEWRKLQLSTHDHFQRIFNDHEKLKLQLESHKKELELCAEELEKREAKNGSERKKLSEEIAENAERNRSLQLAAIEQQRVDEKVLKLAEEQKRKKEELHNRIRKLEKELDEKQALELEIVQLRGSLKVMEHMEDEDEKEVFTKIDGLLKDLRDREEQLADLEALRQTLTVKERRSNDELQDARKELISAFKELPIRSHIGVKRMGELDIEPFLKAMRLKYHEDEAEDKASELCSLWEEYLRDPSWHPFQTIEVDGEAKRIIRSDDEKLRRLKEELGEKAYNAVINALVEMNEFNASGSYIVSELWNYKERRKAPLIEGVEVLLDHWNTQKLKRIM</sequence>
<evidence type="ECO:0000313" key="8">
    <source>
        <dbReference type="EMBL" id="KAK4772760.1"/>
    </source>
</evidence>
<dbReference type="Pfam" id="PF03470">
    <property type="entry name" value="zf-XS"/>
    <property type="match status" value="1"/>
</dbReference>
<evidence type="ECO:0000259" key="6">
    <source>
        <dbReference type="Pfam" id="PF03469"/>
    </source>
</evidence>
<dbReference type="Pfam" id="PF03469">
    <property type="entry name" value="XH"/>
    <property type="match status" value="1"/>
</dbReference>
<feature type="domain" description="Zinc finger-XS" evidence="7">
    <location>
        <begin position="45"/>
        <end position="87"/>
    </location>
</feature>
<dbReference type="InterPro" id="IPR045177">
    <property type="entry name" value="FDM1-5/IDN2"/>
</dbReference>
<evidence type="ECO:0000256" key="4">
    <source>
        <dbReference type="SAM" id="MobiDB-lite"/>
    </source>
</evidence>
<dbReference type="AlphaFoldDB" id="A0AAN7QRG0"/>
<comment type="caution">
    <text evidence="8">The sequence shown here is derived from an EMBL/GenBank/DDBJ whole genome shotgun (WGS) entry which is preliminary data.</text>
</comment>
<feature type="domain" description="XS" evidence="5">
    <location>
        <begin position="118"/>
        <end position="229"/>
    </location>
</feature>
<keyword evidence="1 3" id="KW-0175">Coiled coil</keyword>
<dbReference type="PANTHER" id="PTHR21596">
    <property type="entry name" value="RIBONUCLEASE P SUBUNIT P38"/>
    <property type="match status" value="1"/>
</dbReference>
<dbReference type="Proteomes" id="UP001346149">
    <property type="component" value="Unassembled WGS sequence"/>
</dbReference>
<feature type="compositionally biased region" description="Acidic residues" evidence="4">
    <location>
        <begin position="1"/>
        <end position="15"/>
    </location>
</feature>
<dbReference type="InterPro" id="IPR005380">
    <property type="entry name" value="XS_domain"/>
</dbReference>
<feature type="coiled-coil region" evidence="3">
    <location>
        <begin position="262"/>
        <end position="490"/>
    </location>
</feature>